<sequence length="133" mass="15352">MTNGIDVKSLMKEYERLYGFNETRIEESLERITSALHCMPVDRPPVAQVSQTILFPRHEVFHSKEKNLIFQLANINLTLEHDTDYVPYLDPFEGVTVLSEAFGCRVEVPENGDPFIRKPLVGDDPEDVYRLKK</sequence>
<accession>A0A0F9HLY0</accession>
<feature type="non-terminal residue" evidence="1">
    <location>
        <position position="133"/>
    </location>
</feature>
<comment type="caution">
    <text evidence="1">The sequence shown here is derived from an EMBL/GenBank/DDBJ whole genome shotgun (WGS) entry which is preliminary data.</text>
</comment>
<evidence type="ECO:0000313" key="1">
    <source>
        <dbReference type="EMBL" id="KKM16157.1"/>
    </source>
</evidence>
<gene>
    <name evidence="1" type="ORF">LCGC14_1688710</name>
</gene>
<dbReference type="InterPro" id="IPR038071">
    <property type="entry name" value="UROD/MetE-like_sf"/>
</dbReference>
<dbReference type="Gene3D" id="3.20.20.210">
    <property type="match status" value="1"/>
</dbReference>
<dbReference type="AlphaFoldDB" id="A0A0F9HLY0"/>
<protein>
    <submittedName>
        <fullName evidence="1">Uncharacterized protein</fullName>
    </submittedName>
</protein>
<organism evidence="1">
    <name type="scientific">marine sediment metagenome</name>
    <dbReference type="NCBI Taxonomy" id="412755"/>
    <lineage>
        <taxon>unclassified sequences</taxon>
        <taxon>metagenomes</taxon>
        <taxon>ecological metagenomes</taxon>
    </lineage>
</organism>
<dbReference type="EMBL" id="LAZR01014737">
    <property type="protein sequence ID" value="KKM16157.1"/>
    <property type="molecule type" value="Genomic_DNA"/>
</dbReference>
<proteinExistence type="predicted"/>
<name>A0A0F9HLY0_9ZZZZ</name>
<reference evidence="1" key="1">
    <citation type="journal article" date="2015" name="Nature">
        <title>Complex archaea that bridge the gap between prokaryotes and eukaryotes.</title>
        <authorList>
            <person name="Spang A."/>
            <person name="Saw J.H."/>
            <person name="Jorgensen S.L."/>
            <person name="Zaremba-Niedzwiedzka K."/>
            <person name="Martijn J."/>
            <person name="Lind A.E."/>
            <person name="van Eijk R."/>
            <person name="Schleper C."/>
            <person name="Guy L."/>
            <person name="Ettema T.J."/>
        </authorList>
    </citation>
    <scope>NUCLEOTIDE SEQUENCE</scope>
</reference>